<gene>
    <name evidence="9" type="ORF">EI684_21365</name>
</gene>
<dbReference type="GO" id="GO:0016491">
    <property type="term" value="F:oxidoreductase activity"/>
    <property type="evidence" value="ECO:0007669"/>
    <property type="project" value="TreeGrafter"/>
</dbReference>
<dbReference type="EMBL" id="RSAS01000888">
    <property type="protein sequence ID" value="RRR66090.1"/>
    <property type="molecule type" value="Genomic_DNA"/>
</dbReference>
<proteinExistence type="predicted"/>
<keyword evidence="2" id="KW-0813">Transport</keyword>
<dbReference type="SUPFAM" id="SSF48695">
    <property type="entry name" value="Multiheme cytochromes"/>
    <property type="match status" value="1"/>
</dbReference>
<dbReference type="InterPro" id="IPR012286">
    <property type="entry name" value="Tetrahaem_cytochrome"/>
</dbReference>
<dbReference type="GO" id="GO:0030313">
    <property type="term" value="C:cell envelope"/>
    <property type="evidence" value="ECO:0007669"/>
    <property type="project" value="UniProtKB-SubCell"/>
</dbReference>
<dbReference type="PANTHER" id="PTHR35038:SF6">
    <property type="entry name" value="SURFACE LOCALIZED DECAHEME CYTOCHROME C LIPOPROTEIN"/>
    <property type="match status" value="1"/>
</dbReference>
<reference evidence="9 10" key="1">
    <citation type="submission" date="2018-12" db="EMBL/GenBank/DDBJ databases">
        <title>Genome Sequence of Candidatus Viridilinea halotolerans isolated from saline sulfide-rich spring.</title>
        <authorList>
            <person name="Grouzdev D.S."/>
            <person name="Burganskaya E.I."/>
            <person name="Krutkina M.S."/>
            <person name="Sukhacheva M.V."/>
            <person name="Gorlenko V.M."/>
        </authorList>
    </citation>
    <scope>NUCLEOTIDE SEQUENCE [LARGE SCALE GENOMIC DNA]</scope>
    <source>
        <strain evidence="9">Chok-6</strain>
    </source>
</reference>
<comment type="subcellular location">
    <subcellularLocation>
        <location evidence="1">Cell envelope</location>
    </subcellularLocation>
</comment>
<keyword evidence="5" id="KW-0732">Signal</keyword>
<keyword evidence="6" id="KW-0249">Electron transport</keyword>
<dbReference type="CDD" id="cd08168">
    <property type="entry name" value="Cytochrom_C3"/>
    <property type="match status" value="2"/>
</dbReference>
<evidence type="ECO:0000256" key="5">
    <source>
        <dbReference type="ARBA" id="ARBA00022729"/>
    </source>
</evidence>
<dbReference type="Pfam" id="PF14537">
    <property type="entry name" value="Cytochrom_c3_2"/>
    <property type="match status" value="1"/>
</dbReference>
<keyword evidence="4" id="KW-0479">Metal-binding</keyword>
<evidence type="ECO:0000256" key="6">
    <source>
        <dbReference type="ARBA" id="ARBA00022982"/>
    </source>
</evidence>
<comment type="caution">
    <text evidence="9">The sequence shown here is derived from an EMBL/GenBank/DDBJ whole genome shotgun (WGS) entry which is preliminary data.</text>
</comment>
<organism evidence="9 10">
    <name type="scientific">Candidatus Viridilinea halotolerans</name>
    <dbReference type="NCBI Taxonomy" id="2491704"/>
    <lineage>
        <taxon>Bacteria</taxon>
        <taxon>Bacillati</taxon>
        <taxon>Chloroflexota</taxon>
        <taxon>Chloroflexia</taxon>
        <taxon>Chloroflexales</taxon>
        <taxon>Chloroflexineae</taxon>
        <taxon>Oscillochloridaceae</taxon>
        <taxon>Candidatus Viridilinea</taxon>
    </lineage>
</organism>
<dbReference type="Gene3D" id="3.90.10.10">
    <property type="entry name" value="Cytochrome C3"/>
    <property type="match status" value="4"/>
</dbReference>
<evidence type="ECO:0000256" key="3">
    <source>
        <dbReference type="ARBA" id="ARBA00022617"/>
    </source>
</evidence>
<feature type="domain" description="Tetrahaem cytochrome" evidence="8">
    <location>
        <begin position="55"/>
        <end position="115"/>
    </location>
</feature>
<evidence type="ECO:0000256" key="1">
    <source>
        <dbReference type="ARBA" id="ARBA00004196"/>
    </source>
</evidence>
<sequence length="414" mass="43000">MRRLGCLTPFGIAAGLIAVVAVLGAAYLSGGSMFSPGPLSAQERTGVSLGGVASHAVLGGNCAACHTNPLDTRGMAGRCLDCHTDVQTQLASTATLHGALPNGAACLGCHTEHNGPTATLTKMDLATFPHATLGFVLTAHGQTSDGAAFGCADCHTALDARPRPVNAYVFDPATCVNCHTSDQAEFVVAHVADFGIDCMGCHDGVDRYTGFDHNTLAVPLDGRHGEATCASCHGTVREPVGFGGLATTCVGCHQADDIHQGAYGTDCASCHTPAGWEQATFDHNLTAFPLTGAHTNAPCTSCHANHIYAGTPSTCVACHAEPQIHLGQFGTDCTSCHSTSRWEGAVFAHTFPLDHGGEGQIPCATCHTNPQQYTVYTCYNCHAHPQAATLAKHREEGISENIDDCARCHATGHE</sequence>
<dbReference type="GO" id="GO:0046872">
    <property type="term" value="F:metal ion binding"/>
    <property type="evidence" value="ECO:0007669"/>
    <property type="project" value="UniProtKB-KW"/>
</dbReference>
<evidence type="ECO:0000256" key="2">
    <source>
        <dbReference type="ARBA" id="ARBA00022448"/>
    </source>
</evidence>
<evidence type="ECO:0000259" key="8">
    <source>
        <dbReference type="Pfam" id="PF14537"/>
    </source>
</evidence>
<keyword evidence="7" id="KW-0408">Iron</keyword>
<evidence type="ECO:0000256" key="4">
    <source>
        <dbReference type="ARBA" id="ARBA00022723"/>
    </source>
</evidence>
<evidence type="ECO:0000313" key="10">
    <source>
        <dbReference type="Proteomes" id="UP000280307"/>
    </source>
</evidence>
<name>A0A426TRI8_9CHLR</name>
<evidence type="ECO:0000256" key="7">
    <source>
        <dbReference type="ARBA" id="ARBA00023004"/>
    </source>
</evidence>
<dbReference type="PANTHER" id="PTHR35038">
    <property type="entry name" value="DISSIMILATORY SULFITE REDUCTASE SIRA"/>
    <property type="match status" value="1"/>
</dbReference>
<keyword evidence="3" id="KW-0349">Heme</keyword>
<dbReference type="InterPro" id="IPR051829">
    <property type="entry name" value="Multiheme_Cytochr_ET"/>
</dbReference>
<dbReference type="Proteomes" id="UP000280307">
    <property type="component" value="Unassembled WGS sequence"/>
</dbReference>
<evidence type="ECO:0000313" key="9">
    <source>
        <dbReference type="EMBL" id="RRR66090.1"/>
    </source>
</evidence>
<dbReference type="InterPro" id="IPR036280">
    <property type="entry name" value="Multihaem_cyt_sf"/>
</dbReference>
<protein>
    <recommendedName>
        <fullName evidence="8">Tetrahaem cytochrome domain-containing protein</fullName>
    </recommendedName>
</protein>
<dbReference type="AlphaFoldDB" id="A0A426TRI8"/>
<accession>A0A426TRI8</accession>